<evidence type="ECO:0000313" key="2">
    <source>
        <dbReference type="Proteomes" id="UP000324832"/>
    </source>
</evidence>
<gene>
    <name evidence="1" type="ORF">LSINAPIS_LOCUS1805</name>
</gene>
<proteinExistence type="predicted"/>
<dbReference type="EMBL" id="FZQP02000326">
    <property type="protein sequence ID" value="VVC88444.1"/>
    <property type="molecule type" value="Genomic_DNA"/>
</dbReference>
<organism evidence="1 2">
    <name type="scientific">Leptidea sinapis</name>
    <dbReference type="NCBI Taxonomy" id="189913"/>
    <lineage>
        <taxon>Eukaryota</taxon>
        <taxon>Metazoa</taxon>
        <taxon>Ecdysozoa</taxon>
        <taxon>Arthropoda</taxon>
        <taxon>Hexapoda</taxon>
        <taxon>Insecta</taxon>
        <taxon>Pterygota</taxon>
        <taxon>Neoptera</taxon>
        <taxon>Endopterygota</taxon>
        <taxon>Lepidoptera</taxon>
        <taxon>Glossata</taxon>
        <taxon>Ditrysia</taxon>
        <taxon>Papilionoidea</taxon>
        <taxon>Pieridae</taxon>
        <taxon>Dismorphiinae</taxon>
        <taxon>Leptidea</taxon>
    </lineage>
</organism>
<accession>A0A5E4PST5</accession>
<protein>
    <submittedName>
        <fullName evidence="1">Uncharacterized protein</fullName>
    </submittedName>
</protein>
<sequence length="146" mass="15693">MCMSQLPIVSKVGSILFSIRELFVTPDACVDIMKTILLVCVLCFIHVRGNQEDLNEIDSIFREKPCTDEGGLCVVAKDCPKGSLSKRLGLCPAQQASGVECCYSVSVKETRCQKHGGSCLSASICHPSQSHNASDCSAGQTCCIFI</sequence>
<dbReference type="Proteomes" id="UP000324832">
    <property type="component" value="Unassembled WGS sequence"/>
</dbReference>
<name>A0A5E4PST5_9NEOP</name>
<dbReference type="AlphaFoldDB" id="A0A5E4PST5"/>
<keyword evidence="2" id="KW-1185">Reference proteome</keyword>
<reference evidence="1 2" key="1">
    <citation type="submission" date="2017-07" db="EMBL/GenBank/DDBJ databases">
        <authorList>
            <person name="Talla V."/>
            <person name="Backstrom N."/>
        </authorList>
    </citation>
    <scope>NUCLEOTIDE SEQUENCE [LARGE SCALE GENOMIC DNA]</scope>
</reference>
<evidence type="ECO:0000313" key="1">
    <source>
        <dbReference type="EMBL" id="VVC88444.1"/>
    </source>
</evidence>